<name>N1PEB8_DOTSN</name>
<accession>N1PEB8</accession>
<organism evidence="1 2">
    <name type="scientific">Dothistroma septosporum (strain NZE10 / CBS 128990)</name>
    <name type="common">Red band needle blight fungus</name>
    <name type="synonym">Mycosphaerella pini</name>
    <dbReference type="NCBI Taxonomy" id="675120"/>
    <lineage>
        <taxon>Eukaryota</taxon>
        <taxon>Fungi</taxon>
        <taxon>Dikarya</taxon>
        <taxon>Ascomycota</taxon>
        <taxon>Pezizomycotina</taxon>
        <taxon>Dothideomycetes</taxon>
        <taxon>Dothideomycetidae</taxon>
        <taxon>Mycosphaerellales</taxon>
        <taxon>Mycosphaerellaceae</taxon>
        <taxon>Dothistroma</taxon>
    </lineage>
</organism>
<reference evidence="1 2" key="2">
    <citation type="journal article" date="2012" name="PLoS Pathog.">
        <title>Diverse lifestyles and strategies of plant pathogenesis encoded in the genomes of eighteen Dothideomycetes fungi.</title>
        <authorList>
            <person name="Ohm R.A."/>
            <person name="Feau N."/>
            <person name="Henrissat B."/>
            <person name="Schoch C.L."/>
            <person name="Horwitz B.A."/>
            <person name="Barry K.W."/>
            <person name="Condon B.J."/>
            <person name="Copeland A.C."/>
            <person name="Dhillon B."/>
            <person name="Glaser F."/>
            <person name="Hesse C.N."/>
            <person name="Kosti I."/>
            <person name="LaButti K."/>
            <person name="Lindquist E.A."/>
            <person name="Lucas S."/>
            <person name="Salamov A.A."/>
            <person name="Bradshaw R.E."/>
            <person name="Ciuffetti L."/>
            <person name="Hamelin R.C."/>
            <person name="Kema G.H.J."/>
            <person name="Lawrence C."/>
            <person name="Scott J.A."/>
            <person name="Spatafora J.W."/>
            <person name="Turgeon B.G."/>
            <person name="de Wit P.J.G.M."/>
            <person name="Zhong S."/>
            <person name="Goodwin S.B."/>
            <person name="Grigoriev I.V."/>
        </authorList>
    </citation>
    <scope>NUCLEOTIDE SEQUENCE [LARGE SCALE GENOMIC DNA]</scope>
    <source>
        <strain evidence="2">NZE10 / CBS 128990</strain>
    </source>
</reference>
<dbReference type="AlphaFoldDB" id="N1PEB8"/>
<keyword evidence="2" id="KW-1185">Reference proteome</keyword>
<dbReference type="Proteomes" id="UP000016933">
    <property type="component" value="Unassembled WGS sequence"/>
</dbReference>
<evidence type="ECO:0000313" key="1">
    <source>
        <dbReference type="EMBL" id="EME40459.1"/>
    </source>
</evidence>
<protein>
    <submittedName>
        <fullName evidence="1">Uncharacterized protein</fullName>
    </submittedName>
</protein>
<dbReference type="EMBL" id="KB446543">
    <property type="protein sequence ID" value="EME40459.1"/>
    <property type="molecule type" value="Genomic_DNA"/>
</dbReference>
<reference evidence="2" key="1">
    <citation type="journal article" date="2012" name="PLoS Genet.">
        <title>The genomes of the fungal plant pathogens Cladosporium fulvum and Dothistroma septosporum reveal adaptation to different hosts and lifestyles but also signatures of common ancestry.</title>
        <authorList>
            <person name="de Wit P.J.G.M."/>
            <person name="van der Burgt A."/>
            <person name="Oekmen B."/>
            <person name="Stergiopoulos I."/>
            <person name="Abd-Elsalam K.A."/>
            <person name="Aerts A.L."/>
            <person name="Bahkali A.H."/>
            <person name="Beenen H.G."/>
            <person name="Chettri P."/>
            <person name="Cox M.P."/>
            <person name="Datema E."/>
            <person name="de Vries R.P."/>
            <person name="Dhillon B."/>
            <person name="Ganley A.R."/>
            <person name="Griffiths S.A."/>
            <person name="Guo Y."/>
            <person name="Hamelin R.C."/>
            <person name="Henrissat B."/>
            <person name="Kabir M.S."/>
            <person name="Jashni M.K."/>
            <person name="Kema G."/>
            <person name="Klaubauf S."/>
            <person name="Lapidus A."/>
            <person name="Levasseur A."/>
            <person name="Lindquist E."/>
            <person name="Mehrabi R."/>
            <person name="Ohm R.A."/>
            <person name="Owen T.J."/>
            <person name="Salamov A."/>
            <person name="Schwelm A."/>
            <person name="Schijlen E."/>
            <person name="Sun H."/>
            <person name="van den Burg H.A."/>
            <person name="van Ham R.C.H.J."/>
            <person name="Zhang S."/>
            <person name="Goodwin S.B."/>
            <person name="Grigoriev I.V."/>
            <person name="Collemare J."/>
            <person name="Bradshaw R.E."/>
        </authorList>
    </citation>
    <scope>NUCLEOTIDE SEQUENCE [LARGE SCALE GENOMIC DNA]</scope>
    <source>
        <strain evidence="2">NZE10 / CBS 128990</strain>
    </source>
</reference>
<proteinExistence type="predicted"/>
<evidence type="ECO:0000313" key="2">
    <source>
        <dbReference type="Proteomes" id="UP000016933"/>
    </source>
</evidence>
<dbReference type="HOGENOM" id="CLU_2979072_0_0_1"/>
<gene>
    <name evidence="1" type="ORF">DOTSEDRAFT_27111</name>
</gene>
<sequence>MAFVTRHKYLVTVLDEIKAAFQVVIIALQQADVKFQKVCGKMNAKIGRRGALDNASRA</sequence>